<feature type="modified residue" description="N6-lipoyllysine" evidence="4">
    <location>
        <position position="99"/>
    </location>
</feature>
<comment type="function">
    <text evidence="5">The H protein shuttles the methylamine group of glycine from the P protein to the T protein.</text>
</comment>
<dbReference type="GO" id="GO:0005960">
    <property type="term" value="C:glycine cleavage complex"/>
    <property type="evidence" value="ECO:0007669"/>
    <property type="project" value="UniProtKB-UniRule"/>
</dbReference>
<evidence type="ECO:0000313" key="7">
    <source>
        <dbReference type="EMBL" id="CAH2091481.1"/>
    </source>
</evidence>
<evidence type="ECO:0000259" key="6">
    <source>
        <dbReference type="PROSITE" id="PS50968"/>
    </source>
</evidence>
<dbReference type="NCBIfam" id="NF002270">
    <property type="entry name" value="PRK01202.1"/>
    <property type="match status" value="1"/>
</dbReference>
<evidence type="ECO:0000256" key="4">
    <source>
        <dbReference type="PIRSR" id="PIRSR617453-50"/>
    </source>
</evidence>
<dbReference type="EMBL" id="CAKOGL010000010">
    <property type="protein sequence ID" value="CAH2091481.1"/>
    <property type="molecule type" value="Genomic_DNA"/>
</dbReference>
<dbReference type="AlphaFoldDB" id="A0AAU9TXC7"/>
<dbReference type="PANTHER" id="PTHR11715">
    <property type="entry name" value="GLYCINE CLEAVAGE SYSTEM H PROTEIN"/>
    <property type="match status" value="1"/>
</dbReference>
<evidence type="ECO:0000256" key="3">
    <source>
        <dbReference type="ARBA" id="ARBA00022946"/>
    </source>
</evidence>
<sequence>MTLQRYLYQITKQCLTKQCILRLNNKQSYCELRHKYSTNVKERKYTDRHEWVTVENNIGTVGISNYAQESLGDVVFAQLPEPGTEIKEGDECGALESVKAASEIYSPLSGTVTEKNADVEKKPGLINTSCYDKGWLFKLKVSKPDELKDLMNEAQYEKFLKTDVEKGDH</sequence>
<comment type="similarity">
    <text evidence="1 5">Belongs to the GcvH family.</text>
</comment>
<dbReference type="Pfam" id="PF01597">
    <property type="entry name" value="GCV_H"/>
    <property type="match status" value="1"/>
</dbReference>
<dbReference type="InterPro" id="IPR000089">
    <property type="entry name" value="Biotin_lipoyl"/>
</dbReference>
<comment type="subunit">
    <text evidence="5">The glycine cleavage system is composed of four proteins: P, T, L and H.</text>
</comment>
<dbReference type="CDD" id="cd06848">
    <property type="entry name" value="GCS_H"/>
    <property type="match status" value="1"/>
</dbReference>
<dbReference type="PANTHER" id="PTHR11715:SF3">
    <property type="entry name" value="GLYCINE CLEAVAGE SYSTEM H PROTEIN-RELATED"/>
    <property type="match status" value="1"/>
</dbReference>
<dbReference type="Proteomes" id="UP001153954">
    <property type="component" value="Unassembled WGS sequence"/>
</dbReference>
<reference evidence="7" key="1">
    <citation type="submission" date="2022-03" db="EMBL/GenBank/DDBJ databases">
        <authorList>
            <person name="Tunstrom K."/>
        </authorList>
    </citation>
    <scope>NUCLEOTIDE SEQUENCE</scope>
</reference>
<keyword evidence="3 5" id="KW-0809">Transit peptide</keyword>
<gene>
    <name evidence="7" type="ORF">EEDITHA_LOCUS7344</name>
</gene>
<evidence type="ECO:0000256" key="1">
    <source>
        <dbReference type="ARBA" id="ARBA00009249"/>
    </source>
</evidence>
<dbReference type="NCBIfam" id="TIGR00527">
    <property type="entry name" value="gcvH"/>
    <property type="match status" value="1"/>
</dbReference>
<feature type="domain" description="Lipoyl-binding" evidence="6">
    <location>
        <begin position="58"/>
        <end position="140"/>
    </location>
</feature>
<proteinExistence type="inferred from homology"/>
<evidence type="ECO:0000313" key="8">
    <source>
        <dbReference type="Proteomes" id="UP001153954"/>
    </source>
</evidence>
<organism evidence="7 8">
    <name type="scientific">Euphydryas editha</name>
    <name type="common">Edith's checkerspot</name>
    <dbReference type="NCBI Taxonomy" id="104508"/>
    <lineage>
        <taxon>Eukaryota</taxon>
        <taxon>Metazoa</taxon>
        <taxon>Ecdysozoa</taxon>
        <taxon>Arthropoda</taxon>
        <taxon>Hexapoda</taxon>
        <taxon>Insecta</taxon>
        <taxon>Pterygota</taxon>
        <taxon>Neoptera</taxon>
        <taxon>Endopterygota</taxon>
        <taxon>Lepidoptera</taxon>
        <taxon>Glossata</taxon>
        <taxon>Ditrysia</taxon>
        <taxon>Papilionoidea</taxon>
        <taxon>Nymphalidae</taxon>
        <taxon>Nymphalinae</taxon>
        <taxon>Euphydryas</taxon>
    </lineage>
</organism>
<accession>A0AAU9TXC7</accession>
<dbReference type="PROSITE" id="PS00189">
    <property type="entry name" value="LIPOYL"/>
    <property type="match status" value="1"/>
</dbReference>
<dbReference type="InterPro" id="IPR003016">
    <property type="entry name" value="2-oxoA_DH_lipoyl-BS"/>
</dbReference>
<dbReference type="InterPro" id="IPR011053">
    <property type="entry name" value="Single_hybrid_motif"/>
</dbReference>
<keyword evidence="2 4" id="KW-0450">Lipoyl</keyword>
<keyword evidence="8" id="KW-1185">Reference proteome</keyword>
<evidence type="ECO:0000256" key="2">
    <source>
        <dbReference type="ARBA" id="ARBA00022823"/>
    </source>
</evidence>
<dbReference type="Gene3D" id="2.40.50.100">
    <property type="match status" value="1"/>
</dbReference>
<dbReference type="InterPro" id="IPR002930">
    <property type="entry name" value="GCV_H"/>
</dbReference>
<dbReference type="InterPro" id="IPR033753">
    <property type="entry name" value="GCV_H/Fam206"/>
</dbReference>
<dbReference type="GO" id="GO:0009249">
    <property type="term" value="P:protein lipoylation"/>
    <property type="evidence" value="ECO:0007669"/>
    <property type="project" value="TreeGrafter"/>
</dbReference>
<dbReference type="GO" id="GO:0005739">
    <property type="term" value="C:mitochondrion"/>
    <property type="evidence" value="ECO:0007669"/>
    <property type="project" value="UniProtKB-SubCell"/>
</dbReference>
<comment type="caution">
    <text evidence="7">The sequence shown here is derived from an EMBL/GenBank/DDBJ whole genome shotgun (WGS) entry which is preliminary data.</text>
</comment>
<dbReference type="SUPFAM" id="SSF51230">
    <property type="entry name" value="Single hybrid motif"/>
    <property type="match status" value="1"/>
</dbReference>
<comment type="subcellular location">
    <subcellularLocation>
        <location evidence="5">Mitochondrion</location>
    </subcellularLocation>
</comment>
<dbReference type="InterPro" id="IPR017453">
    <property type="entry name" value="GCV_H_sub"/>
</dbReference>
<dbReference type="HAMAP" id="MF_00272">
    <property type="entry name" value="GcvH"/>
    <property type="match status" value="1"/>
</dbReference>
<dbReference type="GO" id="GO:0019464">
    <property type="term" value="P:glycine decarboxylation via glycine cleavage system"/>
    <property type="evidence" value="ECO:0007669"/>
    <property type="project" value="UniProtKB-UniRule"/>
</dbReference>
<evidence type="ECO:0000256" key="5">
    <source>
        <dbReference type="RuleBase" id="RU364055"/>
    </source>
</evidence>
<protein>
    <recommendedName>
        <fullName evidence="5">Glycine cleavage system H protein</fullName>
    </recommendedName>
</protein>
<comment type="cofactor">
    <cofactor evidence="5">
        <name>(R)-lipoate</name>
        <dbReference type="ChEBI" id="CHEBI:83088"/>
    </cofactor>
    <text evidence="5">Binds 1 lipoyl cofactor covalently.</text>
</comment>
<keyword evidence="5" id="KW-0496">Mitochondrion</keyword>
<dbReference type="PROSITE" id="PS50968">
    <property type="entry name" value="BIOTINYL_LIPOYL"/>
    <property type="match status" value="1"/>
</dbReference>
<name>A0AAU9TXC7_EUPED</name>